<dbReference type="PANTHER" id="PTHR43133:SF8">
    <property type="entry name" value="RNA POLYMERASE SIGMA FACTOR HI_1459-RELATED"/>
    <property type="match status" value="1"/>
</dbReference>
<feature type="domain" description="RNA polymerase sigma factor 70 region 4 type 2" evidence="7">
    <location>
        <begin position="143"/>
        <end position="192"/>
    </location>
</feature>
<sequence length="204" mass="23595">MDSISSAERLPLLQVSDHELMALYAEGESAAFVQLVKKYKDPLVNFVNKIVHDYDAAVDIAQETFIRVHRNTNNYEAKASFSTWLYRIARNLAINELRRRKKRHFISLDQPMYDNSESSVKFELTAPEDQPDIRTEKVEMIKIVDTAISSLPRRYRIPLILRDMQGLAYEEVAKILSLPKGTVKSRINRARNILKQKLGPFMEV</sequence>
<dbReference type="CDD" id="cd06171">
    <property type="entry name" value="Sigma70_r4"/>
    <property type="match status" value="1"/>
</dbReference>
<evidence type="ECO:0000256" key="1">
    <source>
        <dbReference type="ARBA" id="ARBA00010641"/>
    </source>
</evidence>
<protein>
    <recommendedName>
        <fullName evidence="10">RNA polymerase subunit sigma-24</fullName>
    </recommendedName>
</protein>
<keyword evidence="4" id="KW-0238">DNA-binding</keyword>
<dbReference type="Pfam" id="PF08281">
    <property type="entry name" value="Sigma70_r4_2"/>
    <property type="match status" value="1"/>
</dbReference>
<comment type="caution">
    <text evidence="8">The sequence shown here is derived from an EMBL/GenBank/DDBJ whole genome shotgun (WGS) entry which is preliminary data.</text>
</comment>
<dbReference type="EMBL" id="MGDD01000154">
    <property type="protein sequence ID" value="OGL45953.1"/>
    <property type="molecule type" value="Genomic_DNA"/>
</dbReference>
<dbReference type="GO" id="GO:0016987">
    <property type="term" value="F:sigma factor activity"/>
    <property type="evidence" value="ECO:0007669"/>
    <property type="project" value="UniProtKB-KW"/>
</dbReference>
<organism evidence="8 9">
    <name type="scientific">Candidatus Schekmanbacteria bacterium RBG_13_48_7</name>
    <dbReference type="NCBI Taxonomy" id="1817878"/>
    <lineage>
        <taxon>Bacteria</taxon>
        <taxon>Candidatus Schekmaniibacteriota</taxon>
    </lineage>
</organism>
<dbReference type="SUPFAM" id="SSF88946">
    <property type="entry name" value="Sigma2 domain of RNA polymerase sigma factors"/>
    <property type="match status" value="1"/>
</dbReference>
<dbReference type="PANTHER" id="PTHR43133">
    <property type="entry name" value="RNA POLYMERASE ECF-TYPE SIGMA FACTO"/>
    <property type="match status" value="1"/>
</dbReference>
<evidence type="ECO:0000313" key="9">
    <source>
        <dbReference type="Proteomes" id="UP000179266"/>
    </source>
</evidence>
<evidence type="ECO:0000313" key="8">
    <source>
        <dbReference type="EMBL" id="OGL45953.1"/>
    </source>
</evidence>
<dbReference type="Pfam" id="PF04542">
    <property type="entry name" value="Sigma70_r2"/>
    <property type="match status" value="1"/>
</dbReference>
<dbReference type="InterPro" id="IPR013249">
    <property type="entry name" value="RNA_pol_sigma70_r4_t2"/>
</dbReference>
<comment type="similarity">
    <text evidence="1">Belongs to the sigma-70 factor family. ECF subfamily.</text>
</comment>
<dbReference type="Gene3D" id="1.10.1740.10">
    <property type="match status" value="1"/>
</dbReference>
<evidence type="ECO:0000259" key="7">
    <source>
        <dbReference type="Pfam" id="PF08281"/>
    </source>
</evidence>
<evidence type="ECO:0000256" key="3">
    <source>
        <dbReference type="ARBA" id="ARBA00023082"/>
    </source>
</evidence>
<keyword evidence="3" id="KW-0731">Sigma factor</keyword>
<dbReference type="GO" id="GO:0006352">
    <property type="term" value="P:DNA-templated transcription initiation"/>
    <property type="evidence" value="ECO:0007669"/>
    <property type="project" value="InterPro"/>
</dbReference>
<dbReference type="InterPro" id="IPR014284">
    <property type="entry name" value="RNA_pol_sigma-70_dom"/>
</dbReference>
<dbReference type="InterPro" id="IPR007627">
    <property type="entry name" value="RNA_pol_sigma70_r2"/>
</dbReference>
<evidence type="ECO:0000259" key="6">
    <source>
        <dbReference type="Pfam" id="PF04542"/>
    </source>
</evidence>
<accession>A0A1F7RWP0</accession>
<proteinExistence type="inferred from homology"/>
<gene>
    <name evidence="8" type="ORF">A2161_00880</name>
</gene>
<dbReference type="SUPFAM" id="SSF88659">
    <property type="entry name" value="Sigma3 and sigma4 domains of RNA polymerase sigma factors"/>
    <property type="match status" value="1"/>
</dbReference>
<name>A0A1F7RWP0_9BACT</name>
<evidence type="ECO:0000256" key="2">
    <source>
        <dbReference type="ARBA" id="ARBA00023015"/>
    </source>
</evidence>
<evidence type="ECO:0008006" key="10">
    <source>
        <dbReference type="Google" id="ProtNLM"/>
    </source>
</evidence>
<keyword evidence="5" id="KW-0804">Transcription</keyword>
<dbReference type="Gene3D" id="1.10.10.10">
    <property type="entry name" value="Winged helix-like DNA-binding domain superfamily/Winged helix DNA-binding domain"/>
    <property type="match status" value="1"/>
</dbReference>
<evidence type="ECO:0000256" key="4">
    <source>
        <dbReference type="ARBA" id="ARBA00023125"/>
    </source>
</evidence>
<evidence type="ECO:0000256" key="5">
    <source>
        <dbReference type="ARBA" id="ARBA00023163"/>
    </source>
</evidence>
<dbReference type="InterPro" id="IPR039425">
    <property type="entry name" value="RNA_pol_sigma-70-like"/>
</dbReference>
<dbReference type="Proteomes" id="UP000179266">
    <property type="component" value="Unassembled WGS sequence"/>
</dbReference>
<dbReference type="InterPro" id="IPR013324">
    <property type="entry name" value="RNA_pol_sigma_r3/r4-like"/>
</dbReference>
<keyword evidence="2" id="KW-0805">Transcription regulation</keyword>
<dbReference type="NCBIfam" id="TIGR02937">
    <property type="entry name" value="sigma70-ECF"/>
    <property type="match status" value="1"/>
</dbReference>
<reference evidence="8 9" key="1">
    <citation type="journal article" date="2016" name="Nat. Commun.">
        <title>Thousands of microbial genomes shed light on interconnected biogeochemical processes in an aquifer system.</title>
        <authorList>
            <person name="Anantharaman K."/>
            <person name="Brown C.T."/>
            <person name="Hug L.A."/>
            <person name="Sharon I."/>
            <person name="Castelle C.J."/>
            <person name="Probst A.J."/>
            <person name="Thomas B.C."/>
            <person name="Singh A."/>
            <person name="Wilkins M.J."/>
            <person name="Karaoz U."/>
            <person name="Brodie E.L."/>
            <person name="Williams K.H."/>
            <person name="Hubbard S.S."/>
            <person name="Banfield J.F."/>
        </authorList>
    </citation>
    <scope>NUCLEOTIDE SEQUENCE [LARGE SCALE GENOMIC DNA]</scope>
</reference>
<dbReference type="AlphaFoldDB" id="A0A1F7RWP0"/>
<dbReference type="GO" id="GO:0003677">
    <property type="term" value="F:DNA binding"/>
    <property type="evidence" value="ECO:0007669"/>
    <property type="project" value="UniProtKB-KW"/>
</dbReference>
<dbReference type="InterPro" id="IPR013325">
    <property type="entry name" value="RNA_pol_sigma_r2"/>
</dbReference>
<dbReference type="InterPro" id="IPR036388">
    <property type="entry name" value="WH-like_DNA-bd_sf"/>
</dbReference>
<feature type="domain" description="RNA polymerase sigma-70 region 2" evidence="6">
    <location>
        <begin position="35"/>
        <end position="102"/>
    </location>
</feature>